<keyword evidence="3" id="KW-0547">Nucleotide-binding</keyword>
<keyword evidence="2" id="KW-0813">Transport</keyword>
<dbReference type="Proteomes" id="UP000185478">
    <property type="component" value="Chromosome"/>
</dbReference>
<evidence type="ECO:0000256" key="3">
    <source>
        <dbReference type="ARBA" id="ARBA00022741"/>
    </source>
</evidence>
<evidence type="ECO:0000313" key="6">
    <source>
        <dbReference type="EMBL" id="APT84463.1"/>
    </source>
</evidence>
<feature type="domain" description="ABC transporter" evidence="5">
    <location>
        <begin position="266"/>
        <end position="501"/>
    </location>
</feature>
<reference evidence="6 7" key="1">
    <citation type="submission" date="2014-08" db="EMBL/GenBank/DDBJ databases">
        <title>Complete genome sequence of Corynebacterium aquilae S-613T(T) (=DSM 44791(T)), isolated from the choana of a healthy golden eagle.</title>
        <authorList>
            <person name="Ruckert C."/>
            <person name="Albersmeier A."/>
            <person name="Winkler A."/>
            <person name="Kalinowski J."/>
        </authorList>
    </citation>
    <scope>NUCLEOTIDE SEQUENCE [LARGE SCALE GENOMIC DNA]</scope>
    <source>
        <strain evidence="6 7">S-613</strain>
    </source>
</reference>
<keyword evidence="7" id="KW-1185">Reference proteome</keyword>
<dbReference type="InterPro" id="IPR003439">
    <property type="entry name" value="ABC_transporter-like_ATP-bd"/>
</dbReference>
<proteinExistence type="inferred from homology"/>
<evidence type="ECO:0000259" key="5">
    <source>
        <dbReference type="PROSITE" id="PS50893"/>
    </source>
</evidence>
<dbReference type="GO" id="GO:0042626">
    <property type="term" value="F:ATPase-coupled transmembrane transporter activity"/>
    <property type="evidence" value="ECO:0007669"/>
    <property type="project" value="TreeGrafter"/>
</dbReference>
<comment type="similarity">
    <text evidence="1">Belongs to the ABC transporter superfamily.</text>
</comment>
<dbReference type="KEGG" id="caqu:CAQU_04630"/>
<dbReference type="STRING" id="1431546.CAQU_04630"/>
<dbReference type="GO" id="GO:0016887">
    <property type="term" value="F:ATP hydrolysis activity"/>
    <property type="evidence" value="ECO:0007669"/>
    <property type="project" value="InterPro"/>
</dbReference>
<name>A0A1L7CFA5_9CORY</name>
<dbReference type="InterPro" id="IPR003593">
    <property type="entry name" value="AAA+_ATPase"/>
</dbReference>
<dbReference type="CDD" id="cd03225">
    <property type="entry name" value="ABC_cobalt_CbiO_domain1"/>
    <property type="match status" value="2"/>
</dbReference>
<dbReference type="PROSITE" id="PS50893">
    <property type="entry name" value="ABC_TRANSPORTER_2"/>
    <property type="match status" value="2"/>
</dbReference>
<dbReference type="PROSITE" id="PS00211">
    <property type="entry name" value="ABC_TRANSPORTER_1"/>
    <property type="match status" value="2"/>
</dbReference>
<dbReference type="Pfam" id="PF00005">
    <property type="entry name" value="ABC_tran"/>
    <property type="match status" value="2"/>
</dbReference>
<dbReference type="SUPFAM" id="SSF52540">
    <property type="entry name" value="P-loop containing nucleoside triphosphate hydrolases"/>
    <property type="match status" value="2"/>
</dbReference>
<dbReference type="GO" id="GO:0043190">
    <property type="term" value="C:ATP-binding cassette (ABC) transporter complex"/>
    <property type="evidence" value="ECO:0007669"/>
    <property type="project" value="TreeGrafter"/>
</dbReference>
<protein>
    <recommendedName>
        <fullName evidence="5">ABC transporter domain-containing protein</fullName>
    </recommendedName>
</protein>
<evidence type="ECO:0000256" key="2">
    <source>
        <dbReference type="ARBA" id="ARBA00022448"/>
    </source>
</evidence>
<dbReference type="EMBL" id="CP009245">
    <property type="protein sequence ID" value="APT84463.1"/>
    <property type="molecule type" value="Genomic_DNA"/>
</dbReference>
<feature type="domain" description="ABC transporter" evidence="5">
    <location>
        <begin position="10"/>
        <end position="241"/>
    </location>
</feature>
<dbReference type="RefSeq" id="WP_075725597.1">
    <property type="nucleotide sequence ID" value="NZ_CP009245.1"/>
</dbReference>
<dbReference type="PANTHER" id="PTHR43553:SF24">
    <property type="entry name" value="ENERGY-COUPLING FACTOR TRANSPORTER ATP-BINDING PROTEIN ECFA1"/>
    <property type="match status" value="1"/>
</dbReference>
<keyword evidence="4" id="KW-0067">ATP-binding</keyword>
<dbReference type="InterPro" id="IPR050095">
    <property type="entry name" value="ECF_ABC_transporter_ATP-bd"/>
</dbReference>
<dbReference type="SMART" id="SM00382">
    <property type="entry name" value="AAA"/>
    <property type="match status" value="2"/>
</dbReference>
<evidence type="ECO:0000313" key="7">
    <source>
        <dbReference type="Proteomes" id="UP000185478"/>
    </source>
</evidence>
<dbReference type="AlphaFoldDB" id="A0A1L7CFA5"/>
<dbReference type="GO" id="GO:0005524">
    <property type="term" value="F:ATP binding"/>
    <property type="evidence" value="ECO:0007669"/>
    <property type="project" value="UniProtKB-KW"/>
</dbReference>
<dbReference type="OrthoDB" id="501320at2"/>
<dbReference type="InterPro" id="IPR017871">
    <property type="entry name" value="ABC_transporter-like_CS"/>
</dbReference>
<evidence type="ECO:0000256" key="4">
    <source>
        <dbReference type="ARBA" id="ARBA00022840"/>
    </source>
</evidence>
<dbReference type="InterPro" id="IPR027417">
    <property type="entry name" value="P-loop_NTPase"/>
</dbReference>
<organism evidence="6 7">
    <name type="scientific">Corynebacterium aquilae DSM 44791</name>
    <dbReference type="NCBI Taxonomy" id="1431546"/>
    <lineage>
        <taxon>Bacteria</taxon>
        <taxon>Bacillati</taxon>
        <taxon>Actinomycetota</taxon>
        <taxon>Actinomycetes</taxon>
        <taxon>Mycobacteriales</taxon>
        <taxon>Corynebacteriaceae</taxon>
        <taxon>Corynebacterium</taxon>
    </lineage>
</organism>
<accession>A0A1L7CFA5</accession>
<dbReference type="Gene3D" id="3.40.50.300">
    <property type="entry name" value="P-loop containing nucleotide triphosphate hydrolases"/>
    <property type="match status" value="2"/>
</dbReference>
<evidence type="ECO:0000256" key="1">
    <source>
        <dbReference type="ARBA" id="ARBA00005417"/>
    </source>
</evidence>
<gene>
    <name evidence="6" type="ORF">CAQU_04630</name>
</gene>
<dbReference type="PANTHER" id="PTHR43553">
    <property type="entry name" value="HEAVY METAL TRANSPORTER"/>
    <property type="match status" value="1"/>
</dbReference>
<sequence>MTHPVTALGVRARDYGFRHSGRKDPAISHINLDIAPGERVLLVGPSGAGKSTLLAALGGVLGSSAEDGEHTGTLQAGSPGEVGMVLQDPEAQTIYTRVGDDVAFGCENRGIPADEIWPRVRHGLDVVGLEVPLWHNTAELSGGQKQRLALAGVIAMGAGLILLDEPTANLDPEGAVEVVKAVVDAVNDSGATLVVVEHRLELWVEHVDRMIVLGHGGRIVADGPPQEILDSHGEQLATQGVWVPEQRPSMLEATTAASSATQADNVRDAAVWTEQLQCGWDAQTPTASPRTVSIPLGQTTAITGANGVGKTTFALTIAGLLQPLSGTMGVHESIAQGLAGRPHDWSSTQLAKRISYVFQDPEAQFVASTVRDELLITAAAVSDSVPARGSLRRKRTADVPQHLHERADELLERLGLSHLAQANPFSLSGGQKRRLSVATALVASPSLVLLDEPTFGQDRNTFFELLELIKQLNGAGVTVAAITHDPTFVSHVADHHIELGA</sequence>
<dbReference type="InterPro" id="IPR015856">
    <property type="entry name" value="ABC_transpr_CbiO/EcfA_su"/>
</dbReference>